<dbReference type="WormBase" id="R31.2a">
    <property type="protein sequence ID" value="CE06323"/>
    <property type="gene ID" value="WBGene00011270"/>
</dbReference>
<keyword evidence="3" id="KW-0812">Transmembrane</keyword>
<dbReference type="InterPro" id="IPR002110">
    <property type="entry name" value="Ankyrin_rpt"/>
</dbReference>
<dbReference type="Pfam" id="PF12796">
    <property type="entry name" value="Ank_2"/>
    <property type="match status" value="1"/>
</dbReference>
<dbReference type="PROSITE" id="PS50297">
    <property type="entry name" value="ANK_REP_REGION"/>
    <property type="match status" value="1"/>
</dbReference>
<dbReference type="Bgee" id="WBGene00011270">
    <property type="expression patterns" value="Expressed in larva and 4 other cell types or tissues"/>
</dbReference>
<dbReference type="Reactome" id="R-CEL-983168">
    <property type="pathway name" value="Antigen processing: Ubiquitination &amp; Proteasome degradation"/>
</dbReference>
<feature type="region of interest" description="Disordered" evidence="2">
    <location>
        <begin position="415"/>
        <end position="451"/>
    </location>
</feature>
<dbReference type="AlphaFoldDB" id="Q22015"/>
<dbReference type="InterPro" id="IPR039195">
    <property type="entry name" value="ANKRD40"/>
</dbReference>
<dbReference type="GO" id="GO:0005863">
    <property type="term" value="C:striated muscle myosin thick filament"/>
    <property type="evidence" value="ECO:0007005"/>
    <property type="project" value="WormBase"/>
</dbReference>
<dbReference type="SMART" id="SM00248">
    <property type="entry name" value="ANK"/>
    <property type="match status" value="1"/>
</dbReference>
<keyword evidence="1" id="KW-0040">ANK repeat</keyword>
<feature type="region of interest" description="Disordered" evidence="2">
    <location>
        <begin position="104"/>
        <end position="130"/>
    </location>
</feature>
<dbReference type="CTD" id="179630"/>
<feature type="compositionally biased region" description="Basic and acidic residues" evidence="2">
    <location>
        <begin position="437"/>
        <end position="451"/>
    </location>
</feature>
<accession>Q22015</accession>
<gene>
    <name evidence="4" type="ORF">CELE_R31.2</name>
    <name evidence="4 6" type="ORF">R31.2</name>
</gene>
<dbReference type="PIR" id="T24241">
    <property type="entry name" value="T24241"/>
</dbReference>
<keyword evidence="3" id="KW-0472">Membrane</keyword>
<dbReference type="STRING" id="6239.R31.2a.1"/>
<dbReference type="ExpressionAtlas" id="Q22015">
    <property type="expression patterns" value="baseline and differential"/>
</dbReference>
<dbReference type="PROSITE" id="PS50088">
    <property type="entry name" value="ANK_REPEAT"/>
    <property type="match status" value="1"/>
</dbReference>
<dbReference type="eggNOG" id="KOG0307">
    <property type="taxonomic scope" value="Eukaryota"/>
</dbReference>
<evidence type="ECO:0000313" key="5">
    <source>
        <dbReference type="Proteomes" id="UP000001940"/>
    </source>
</evidence>
<evidence type="ECO:0000256" key="2">
    <source>
        <dbReference type="SAM" id="MobiDB-lite"/>
    </source>
</evidence>
<feature type="region of interest" description="Disordered" evidence="2">
    <location>
        <begin position="263"/>
        <end position="371"/>
    </location>
</feature>
<dbReference type="EMBL" id="BX284605">
    <property type="protein sequence ID" value="CAB00128.2"/>
    <property type="molecule type" value="Genomic_DNA"/>
</dbReference>
<name>Q22015_CAEEL</name>
<feature type="region of interest" description="Disordered" evidence="2">
    <location>
        <begin position="149"/>
        <end position="172"/>
    </location>
</feature>
<dbReference type="InParanoid" id="Q22015"/>
<proteinExistence type="evidence at protein level"/>
<evidence type="ECO:0000256" key="1">
    <source>
        <dbReference type="PROSITE-ProRule" id="PRU00023"/>
    </source>
</evidence>
<dbReference type="AGR" id="WB:WBGene00011270"/>
<dbReference type="SMR" id="Q22015"/>
<feature type="compositionally biased region" description="Low complexity" evidence="2">
    <location>
        <begin position="150"/>
        <end position="168"/>
    </location>
</feature>
<feature type="transmembrane region" description="Helical" evidence="3">
    <location>
        <begin position="467"/>
        <end position="485"/>
    </location>
</feature>
<dbReference type="PANTHER" id="PTHR24192">
    <property type="entry name" value="ANKYRIN REPEAT DOMAIN 40"/>
    <property type="match status" value="1"/>
</dbReference>
<dbReference type="PeptideAtlas" id="Q22015"/>
<dbReference type="RefSeq" id="NP_001041154.2">
    <property type="nucleotide sequence ID" value="NM_001047689.3"/>
</dbReference>
<feature type="repeat" description="ANK" evidence="1">
    <location>
        <begin position="45"/>
        <end position="77"/>
    </location>
</feature>
<dbReference type="KEGG" id="cel:CELE_R31.2"/>
<dbReference type="OrthoDB" id="194358at2759"/>
<evidence type="ECO:0000256" key="3">
    <source>
        <dbReference type="SAM" id="Phobius"/>
    </source>
</evidence>
<dbReference type="UCSC" id="R31.2a">
    <property type="organism name" value="c. elegans"/>
</dbReference>
<dbReference type="PaxDb" id="6239-R31.2a"/>
<dbReference type="GeneID" id="179630"/>
<protein>
    <submittedName>
        <fullName evidence="4">ANK_REP_REGION domain-containing protein</fullName>
    </submittedName>
</protein>
<evidence type="ECO:0000313" key="4">
    <source>
        <dbReference type="EMBL" id="CAB00128.2"/>
    </source>
</evidence>
<dbReference type="Gene3D" id="1.25.40.20">
    <property type="entry name" value="Ankyrin repeat-containing domain"/>
    <property type="match status" value="1"/>
</dbReference>
<dbReference type="Reactome" id="R-CEL-8951664">
    <property type="pathway name" value="Neddylation"/>
</dbReference>
<keyword evidence="7" id="KW-1267">Proteomics identification</keyword>
<dbReference type="FunCoup" id="Q22015">
    <property type="interactions" value="10"/>
</dbReference>
<dbReference type="Proteomes" id="UP000001940">
    <property type="component" value="Chromosome V"/>
</dbReference>
<dbReference type="InterPro" id="IPR036770">
    <property type="entry name" value="Ankyrin_rpt-contain_sf"/>
</dbReference>
<reference evidence="4 5" key="1">
    <citation type="journal article" date="1998" name="Science">
        <title>Genome sequence of the nematode C. elegans: a platform for investigating biology.</title>
        <authorList>
            <consortium name="The C. elegans sequencing consortium"/>
            <person name="Sulson J.E."/>
            <person name="Waterston R."/>
        </authorList>
    </citation>
    <scope>NUCLEOTIDE SEQUENCE [LARGE SCALE GENOMIC DNA]</scope>
    <source>
        <strain evidence="4 5">Bristol N2</strain>
    </source>
</reference>
<feature type="compositionally biased region" description="Basic and acidic residues" evidence="2">
    <location>
        <begin position="274"/>
        <end position="286"/>
    </location>
</feature>
<keyword evidence="3" id="KW-1133">Transmembrane helix</keyword>
<dbReference type="SUPFAM" id="SSF48403">
    <property type="entry name" value="Ankyrin repeat"/>
    <property type="match status" value="1"/>
</dbReference>
<dbReference type="PANTHER" id="PTHR24192:SF3">
    <property type="entry name" value="ANKYRIN REPEAT DOMAIN 40"/>
    <property type="match status" value="1"/>
</dbReference>
<organism evidence="4 5">
    <name type="scientific">Caenorhabditis elegans</name>
    <dbReference type="NCBI Taxonomy" id="6239"/>
    <lineage>
        <taxon>Eukaryota</taxon>
        <taxon>Metazoa</taxon>
        <taxon>Ecdysozoa</taxon>
        <taxon>Nematoda</taxon>
        <taxon>Chromadorea</taxon>
        <taxon>Rhabditida</taxon>
        <taxon>Rhabditina</taxon>
        <taxon>Rhabditomorpha</taxon>
        <taxon>Rhabditoidea</taxon>
        <taxon>Rhabditidae</taxon>
        <taxon>Peloderinae</taxon>
        <taxon>Caenorhabditis</taxon>
    </lineage>
</organism>
<evidence type="ECO:0007829" key="7">
    <source>
        <dbReference type="PeptideAtlas" id="Q22015"/>
    </source>
</evidence>
<evidence type="ECO:0000313" key="6">
    <source>
        <dbReference type="WormBase" id="R31.2a"/>
    </source>
</evidence>
<dbReference type="OMA" id="ANRGHYD"/>
<keyword evidence="5" id="KW-1185">Reference proteome</keyword>
<sequence length="489" mass="53866">MASLAYSYQEQQLDFLHLCSLGDENRVRNALLSGRVDKNYRHSSNGWTALHWAANRGHYDVVLLLIEDGYALNAEDNKNRTPYDVCPESKDKLKAVLELGEERENMVRSSASRRTSDASEQSSPGFVPNYVRNPPFPYAMKNSFDNFSTPPASSVSNGSGSPGPLNSPTYSYGRRDSFNKTRFLLVRTSVEKGKETYKRVTLPGGSDVERLKTTIEKACKGKKVDMIFTLPENDLVESIDQIHRFKDCQKIDVIFKENDRESTPMVTGDAVNMSEEREVSPKDLVVEKNYGQEDIDIPKNDDHEEQEEPRAPTPAEDLSHYVKEPSPPVSLAATDLDSNNGADEGNGEGHDEPKLIPLTTRQSLDSDPGDFEKVDKEEAAKLADTSPAVAGIAAAIPIISAQVEEEQNDPTVLESEHEPSFVPPASAHQAPSTKATVVEESKQVPEGREPSDLATWIHNNPDVVRNVAAAAAVAGVAGLGYYVYVKKFK</sequence>